<dbReference type="Proteomes" id="UP001235939">
    <property type="component" value="Chromosome 04"/>
</dbReference>
<evidence type="ECO:0000313" key="2">
    <source>
        <dbReference type="Proteomes" id="UP001235939"/>
    </source>
</evidence>
<evidence type="ECO:0000313" key="1">
    <source>
        <dbReference type="EMBL" id="UYV66584.1"/>
    </source>
</evidence>
<reference evidence="1 2" key="1">
    <citation type="submission" date="2022-01" db="EMBL/GenBank/DDBJ databases">
        <title>A chromosomal length assembly of Cordylochernes scorpioides.</title>
        <authorList>
            <person name="Zeh D."/>
            <person name="Zeh J."/>
        </authorList>
    </citation>
    <scope>NUCLEOTIDE SEQUENCE [LARGE SCALE GENOMIC DNA]</scope>
    <source>
        <strain evidence="1">IN4F17</strain>
        <tissue evidence="1">Whole Body</tissue>
    </source>
</reference>
<keyword evidence="2" id="KW-1185">Reference proteome</keyword>
<proteinExistence type="predicted"/>
<gene>
    <name evidence="1" type="ORF">LAZ67_4002195</name>
</gene>
<name>A0ABY6KCK9_9ARAC</name>
<organism evidence="1 2">
    <name type="scientific">Cordylochernes scorpioides</name>
    <dbReference type="NCBI Taxonomy" id="51811"/>
    <lineage>
        <taxon>Eukaryota</taxon>
        <taxon>Metazoa</taxon>
        <taxon>Ecdysozoa</taxon>
        <taxon>Arthropoda</taxon>
        <taxon>Chelicerata</taxon>
        <taxon>Arachnida</taxon>
        <taxon>Pseudoscorpiones</taxon>
        <taxon>Cheliferoidea</taxon>
        <taxon>Chernetidae</taxon>
        <taxon>Cordylochernes</taxon>
    </lineage>
</organism>
<dbReference type="EMBL" id="CP092866">
    <property type="protein sequence ID" value="UYV66584.1"/>
    <property type="molecule type" value="Genomic_DNA"/>
</dbReference>
<protein>
    <submittedName>
        <fullName evidence="1">Uncharacterized protein</fullName>
    </submittedName>
</protein>
<accession>A0ABY6KCK9</accession>
<sequence>MCPVPADALVARRFAGTGVASSRTGLESLSAGYLVDRQDVACGAKGLKKMLMLEKNEERKTCTMSWLERVKKATGRSLEDLQVMVTDRSNWRIFVHIVAKSQTGLEGH</sequence>